<protein>
    <submittedName>
        <fullName evidence="1">NADH pyrophosphatase</fullName>
    </submittedName>
</protein>
<evidence type="ECO:0000313" key="1">
    <source>
        <dbReference type="EMBL" id="KPY61168.1"/>
    </source>
</evidence>
<dbReference type="PATRIC" id="fig|264459.3.peg.4981"/>
<gene>
    <name evidence="1" type="ORF">ALO94_03101</name>
</gene>
<dbReference type="SUPFAM" id="SSF55811">
    <property type="entry name" value="Nudix"/>
    <property type="match status" value="1"/>
</dbReference>
<comment type="caution">
    <text evidence="1">The sequence shown here is derived from an EMBL/GenBank/DDBJ whole genome shotgun (WGS) entry which is preliminary data.</text>
</comment>
<dbReference type="AlphaFoldDB" id="A0A0N8SUS0"/>
<evidence type="ECO:0000313" key="2">
    <source>
        <dbReference type="Proteomes" id="UP000050384"/>
    </source>
</evidence>
<sequence length="77" mass="8418">MTRPQRWTTAVLDVEADGGLAVVQGDQGFLLDSNGALFPRSWLRALDLPVHSEHGIGYFDGEPVYLLVLQHSVVVEG</sequence>
<dbReference type="Proteomes" id="UP000050384">
    <property type="component" value="Unassembled WGS sequence"/>
</dbReference>
<accession>A0A0N8SUS0</accession>
<reference evidence="1 2" key="1">
    <citation type="submission" date="2015-09" db="EMBL/GenBank/DDBJ databases">
        <title>Genome announcement of multiple Pseudomonas syringae strains.</title>
        <authorList>
            <person name="Thakur S."/>
            <person name="Wang P.W."/>
            <person name="Gong Y."/>
            <person name="Weir B.S."/>
            <person name="Guttman D.S."/>
        </authorList>
    </citation>
    <scope>NUCLEOTIDE SEQUENCE [LARGE SCALE GENOMIC DNA]</scope>
    <source>
        <strain evidence="1 2">ICMP16929</strain>
    </source>
</reference>
<feature type="non-terminal residue" evidence="1">
    <location>
        <position position="77"/>
    </location>
</feature>
<name>A0A0N8SUS0_PSESX</name>
<organism evidence="1 2">
    <name type="scientific">Pseudomonas syringae pv. spinaceae</name>
    <dbReference type="NCBI Taxonomy" id="264459"/>
    <lineage>
        <taxon>Bacteria</taxon>
        <taxon>Pseudomonadati</taxon>
        <taxon>Pseudomonadota</taxon>
        <taxon>Gammaproteobacteria</taxon>
        <taxon>Pseudomonadales</taxon>
        <taxon>Pseudomonadaceae</taxon>
        <taxon>Pseudomonas</taxon>
        <taxon>Pseudomonas syringae</taxon>
    </lineage>
</organism>
<proteinExistence type="predicted"/>
<dbReference type="EMBL" id="LJRI01001441">
    <property type="protein sequence ID" value="KPY61168.1"/>
    <property type="molecule type" value="Genomic_DNA"/>
</dbReference>
<dbReference type="InterPro" id="IPR015797">
    <property type="entry name" value="NUDIX_hydrolase-like_dom_sf"/>
</dbReference>